<evidence type="ECO:0000256" key="3">
    <source>
        <dbReference type="ARBA" id="ARBA00023163"/>
    </source>
</evidence>
<dbReference type="RefSeq" id="WP_091938084.1">
    <property type="nucleotide sequence ID" value="NZ_FNCY01000010.1"/>
</dbReference>
<evidence type="ECO:0000313" key="7">
    <source>
        <dbReference type="Proteomes" id="UP000198607"/>
    </source>
</evidence>
<keyword evidence="2" id="KW-0238">DNA-binding</keyword>
<keyword evidence="3" id="KW-0804">Transcription</keyword>
<dbReference type="PROSITE" id="PS51077">
    <property type="entry name" value="HTH_ICLR"/>
    <property type="match status" value="1"/>
</dbReference>
<dbReference type="GO" id="GO:0045892">
    <property type="term" value="P:negative regulation of DNA-templated transcription"/>
    <property type="evidence" value="ECO:0007669"/>
    <property type="project" value="TreeGrafter"/>
</dbReference>
<gene>
    <name evidence="6" type="ORF">SAMN05660652_02458</name>
</gene>
<name>A0A1G8G3S8_9RHOO</name>
<dbReference type="GO" id="GO:0003700">
    <property type="term" value="F:DNA-binding transcription factor activity"/>
    <property type="evidence" value="ECO:0007669"/>
    <property type="project" value="TreeGrafter"/>
</dbReference>
<dbReference type="Gene3D" id="1.10.10.10">
    <property type="entry name" value="Winged helix-like DNA-binding domain superfamily/Winged helix DNA-binding domain"/>
    <property type="match status" value="1"/>
</dbReference>
<dbReference type="SUPFAM" id="SSF55781">
    <property type="entry name" value="GAF domain-like"/>
    <property type="match status" value="1"/>
</dbReference>
<dbReference type="Gene3D" id="3.30.450.40">
    <property type="match status" value="1"/>
</dbReference>
<evidence type="ECO:0000313" key="6">
    <source>
        <dbReference type="EMBL" id="SDH89042.1"/>
    </source>
</evidence>
<dbReference type="PANTHER" id="PTHR30136">
    <property type="entry name" value="HELIX-TURN-HELIX TRANSCRIPTIONAL REGULATOR, ICLR FAMILY"/>
    <property type="match status" value="1"/>
</dbReference>
<dbReference type="InterPro" id="IPR005471">
    <property type="entry name" value="Tscrpt_reg_IclR_N"/>
</dbReference>
<evidence type="ECO:0000259" key="4">
    <source>
        <dbReference type="PROSITE" id="PS51077"/>
    </source>
</evidence>
<keyword evidence="7" id="KW-1185">Reference proteome</keyword>
<dbReference type="InterPro" id="IPR036388">
    <property type="entry name" value="WH-like_DNA-bd_sf"/>
</dbReference>
<dbReference type="Pfam" id="PF01614">
    <property type="entry name" value="IclR_C"/>
    <property type="match status" value="1"/>
</dbReference>
<dbReference type="SUPFAM" id="SSF46785">
    <property type="entry name" value="Winged helix' DNA-binding domain"/>
    <property type="match status" value="1"/>
</dbReference>
<dbReference type="InterPro" id="IPR036390">
    <property type="entry name" value="WH_DNA-bd_sf"/>
</dbReference>
<protein>
    <submittedName>
        <fullName evidence="6">Transcriptional regulator, IclR family</fullName>
    </submittedName>
</protein>
<dbReference type="PANTHER" id="PTHR30136:SF34">
    <property type="entry name" value="TRANSCRIPTIONAL REGULATOR"/>
    <property type="match status" value="1"/>
</dbReference>
<reference evidence="6 7" key="1">
    <citation type="submission" date="2016-10" db="EMBL/GenBank/DDBJ databases">
        <authorList>
            <person name="de Groot N.N."/>
        </authorList>
    </citation>
    <scope>NUCLEOTIDE SEQUENCE [LARGE SCALE GENOMIC DNA]</scope>
    <source>
        <strain evidence="6 7">DSM 5885</strain>
    </source>
</reference>
<keyword evidence="1" id="KW-0805">Transcription regulation</keyword>
<evidence type="ECO:0000256" key="1">
    <source>
        <dbReference type="ARBA" id="ARBA00023015"/>
    </source>
</evidence>
<dbReference type="OrthoDB" id="9807558at2"/>
<dbReference type="Pfam" id="PF09339">
    <property type="entry name" value="HTH_IclR"/>
    <property type="match status" value="1"/>
</dbReference>
<dbReference type="AlphaFoldDB" id="A0A1G8G3S8"/>
<proteinExistence type="predicted"/>
<dbReference type="InterPro" id="IPR050707">
    <property type="entry name" value="HTH_MetabolicPath_Reg"/>
</dbReference>
<evidence type="ECO:0000259" key="5">
    <source>
        <dbReference type="PROSITE" id="PS51078"/>
    </source>
</evidence>
<dbReference type="GO" id="GO:0003677">
    <property type="term" value="F:DNA binding"/>
    <property type="evidence" value="ECO:0007669"/>
    <property type="project" value="UniProtKB-KW"/>
</dbReference>
<sequence>MIEKIDLDKRDWIAGLEKGLRVIEAFNDAHPRLTASTAARRTGITRSAARRYLLTLQHLGYVDSDGQHFWLTPKVLRLGWSYFDSAKVPRAAQPHLQRISVALGGAAFFAVLDEDDVVFVARDGFSQIQNVGFVLGARLSANLVAAGVAMLSCQSPAEIDHWLSGRKFVAYTPHTATTEAAVRENINNARNRGYALLEQQLTLSVRGIAVPIRKRSGEIVGAVSVSLPMEGETSERAVARALPLLREAEYALMSAF</sequence>
<evidence type="ECO:0000256" key="2">
    <source>
        <dbReference type="ARBA" id="ARBA00023125"/>
    </source>
</evidence>
<feature type="domain" description="HTH iclR-type" evidence="4">
    <location>
        <begin position="13"/>
        <end position="73"/>
    </location>
</feature>
<organism evidence="6 7">
    <name type="scientific">Propionivibrio dicarboxylicus</name>
    <dbReference type="NCBI Taxonomy" id="83767"/>
    <lineage>
        <taxon>Bacteria</taxon>
        <taxon>Pseudomonadati</taxon>
        <taxon>Pseudomonadota</taxon>
        <taxon>Betaproteobacteria</taxon>
        <taxon>Rhodocyclales</taxon>
        <taxon>Rhodocyclaceae</taxon>
        <taxon>Propionivibrio</taxon>
    </lineage>
</organism>
<dbReference type="PROSITE" id="PS51078">
    <property type="entry name" value="ICLR_ED"/>
    <property type="match status" value="1"/>
</dbReference>
<dbReference type="InterPro" id="IPR029016">
    <property type="entry name" value="GAF-like_dom_sf"/>
</dbReference>
<dbReference type="STRING" id="83767.SAMN05660652_02458"/>
<feature type="domain" description="IclR-ED" evidence="5">
    <location>
        <begin position="74"/>
        <end position="256"/>
    </location>
</feature>
<dbReference type="EMBL" id="FNCY01000010">
    <property type="protein sequence ID" value="SDH89042.1"/>
    <property type="molecule type" value="Genomic_DNA"/>
</dbReference>
<dbReference type="Proteomes" id="UP000198607">
    <property type="component" value="Unassembled WGS sequence"/>
</dbReference>
<dbReference type="SMART" id="SM00346">
    <property type="entry name" value="HTH_ICLR"/>
    <property type="match status" value="1"/>
</dbReference>
<accession>A0A1G8G3S8</accession>
<dbReference type="InterPro" id="IPR014757">
    <property type="entry name" value="Tscrpt_reg_IclR_C"/>
</dbReference>